<accession>A0A6J7G043</accession>
<gene>
    <name evidence="2" type="ORF">UFOPK3472_02471</name>
</gene>
<evidence type="ECO:0000313" key="2">
    <source>
        <dbReference type="EMBL" id="CAB4901301.1"/>
    </source>
</evidence>
<proteinExistence type="predicted"/>
<sequence>MDPFHALVLLNAVFACAAWSLAKPSWPAASALTISSILWLFFNHPIEGRVLYSIDYQTGLTESDFVSVAGIFIAAVTAVRTRRRPVGAPGSRGRPKAERPGR</sequence>
<feature type="region of interest" description="Disordered" evidence="1">
    <location>
        <begin position="83"/>
        <end position="102"/>
    </location>
</feature>
<reference evidence="2" key="1">
    <citation type="submission" date="2020-05" db="EMBL/GenBank/DDBJ databases">
        <authorList>
            <person name="Chiriac C."/>
            <person name="Salcher M."/>
            <person name="Ghai R."/>
            <person name="Kavagutti S V."/>
        </authorList>
    </citation>
    <scope>NUCLEOTIDE SEQUENCE</scope>
</reference>
<dbReference type="AlphaFoldDB" id="A0A6J7G043"/>
<protein>
    <submittedName>
        <fullName evidence="2">Unannotated protein</fullName>
    </submittedName>
</protein>
<dbReference type="EMBL" id="CAFBLX010000184">
    <property type="protein sequence ID" value="CAB4901301.1"/>
    <property type="molecule type" value="Genomic_DNA"/>
</dbReference>
<organism evidence="2">
    <name type="scientific">freshwater metagenome</name>
    <dbReference type="NCBI Taxonomy" id="449393"/>
    <lineage>
        <taxon>unclassified sequences</taxon>
        <taxon>metagenomes</taxon>
        <taxon>ecological metagenomes</taxon>
    </lineage>
</organism>
<name>A0A6J7G043_9ZZZZ</name>
<evidence type="ECO:0000256" key="1">
    <source>
        <dbReference type="SAM" id="MobiDB-lite"/>
    </source>
</evidence>